<dbReference type="EMBL" id="JAYKOT010000003">
    <property type="protein sequence ID" value="MEB3429720.1"/>
    <property type="molecule type" value="Genomic_DNA"/>
</dbReference>
<protein>
    <submittedName>
        <fullName evidence="2">Uncharacterized protein</fullName>
    </submittedName>
</protein>
<dbReference type="RefSeq" id="WP_324619891.1">
    <property type="nucleotide sequence ID" value="NZ_JAYKOT010000003.1"/>
</dbReference>
<evidence type="ECO:0000313" key="3">
    <source>
        <dbReference type="Proteomes" id="UP001357733"/>
    </source>
</evidence>
<keyword evidence="1" id="KW-0812">Transmembrane</keyword>
<organism evidence="2 3">
    <name type="scientific">Citroniella saccharovorans</name>
    <dbReference type="NCBI Taxonomy" id="2053367"/>
    <lineage>
        <taxon>Bacteria</taxon>
        <taxon>Bacillati</taxon>
        <taxon>Bacillota</taxon>
        <taxon>Tissierellia</taxon>
        <taxon>Tissierellales</taxon>
        <taxon>Peptoniphilaceae</taxon>
        <taxon>Citroniella</taxon>
    </lineage>
</organism>
<keyword evidence="1" id="KW-0472">Membrane</keyword>
<reference evidence="2 3" key="1">
    <citation type="submission" date="2024-01" db="EMBL/GenBank/DDBJ databases">
        <title>Complete genome sequence of Citroniella saccharovorans strain M6.X9, isolated from human fecal sample.</title>
        <authorList>
            <person name="Cheng G."/>
            <person name="Westerholm M."/>
            <person name="Schnurer A."/>
        </authorList>
    </citation>
    <scope>NUCLEOTIDE SEQUENCE [LARGE SCALE GENOMIC DNA]</scope>
    <source>
        <strain evidence="2 3">DSM 29873</strain>
    </source>
</reference>
<accession>A0AAW9MYS6</accession>
<feature type="transmembrane region" description="Helical" evidence="1">
    <location>
        <begin position="21"/>
        <end position="45"/>
    </location>
</feature>
<feature type="transmembrane region" description="Helical" evidence="1">
    <location>
        <begin position="57"/>
        <end position="79"/>
    </location>
</feature>
<feature type="transmembrane region" description="Helical" evidence="1">
    <location>
        <begin position="217"/>
        <end position="240"/>
    </location>
</feature>
<feature type="transmembrane region" description="Helical" evidence="1">
    <location>
        <begin position="169"/>
        <end position="197"/>
    </location>
</feature>
<keyword evidence="1" id="KW-1133">Transmembrane helix</keyword>
<comment type="caution">
    <text evidence="2">The sequence shown here is derived from an EMBL/GenBank/DDBJ whole genome shotgun (WGS) entry which is preliminary data.</text>
</comment>
<feature type="transmembrane region" description="Helical" evidence="1">
    <location>
        <begin position="126"/>
        <end position="148"/>
    </location>
</feature>
<name>A0AAW9MYS6_9FIRM</name>
<dbReference type="Proteomes" id="UP001357733">
    <property type="component" value="Unassembled WGS sequence"/>
</dbReference>
<keyword evidence="3" id="KW-1185">Reference proteome</keyword>
<gene>
    <name evidence="2" type="ORF">VLK81_06810</name>
</gene>
<feature type="transmembrane region" description="Helical" evidence="1">
    <location>
        <begin position="99"/>
        <end position="120"/>
    </location>
</feature>
<evidence type="ECO:0000313" key="2">
    <source>
        <dbReference type="EMBL" id="MEB3429720.1"/>
    </source>
</evidence>
<dbReference type="AlphaFoldDB" id="A0AAW9MYS6"/>
<proteinExistence type="predicted"/>
<evidence type="ECO:0000256" key="1">
    <source>
        <dbReference type="SAM" id="Phobius"/>
    </source>
</evidence>
<sequence length="252" mass="29372">MISDFIFVQKKAFINTFKKIKYIPILTLHLLAYNILYYLATILISRILGASYFVGSFLAYIVKVFITSASLYVLARIVLSNNLKLLEIKDFLDNGKKYLSPLFTAFFTYYIIELLISLVTSPNSGLIGNLIITFLLYITFSAVLESIYISEKFSYDSINEGINFIVNNFINWVFPNTLIFLFLFFLFNQILIFPYLLVNLGIVYNFKIFNLLANYKIMPVIILFILSFLLVYKGELYKILAFSNRRKRSYNK</sequence>